<feature type="domain" description="WSC" evidence="3">
    <location>
        <begin position="122"/>
        <end position="215"/>
    </location>
</feature>
<dbReference type="PANTHER" id="PTHR45964">
    <property type="entry name" value="WSCD FAMILY MEMBER CG9164"/>
    <property type="match status" value="1"/>
</dbReference>
<dbReference type="SMART" id="SM00321">
    <property type="entry name" value="WSC"/>
    <property type="match status" value="1"/>
</dbReference>
<dbReference type="InterPro" id="IPR051589">
    <property type="entry name" value="Sialate-O-sulfotransferase"/>
</dbReference>
<dbReference type="OrthoDB" id="5985073at2759"/>
<dbReference type="OMA" id="ENGPNEY"/>
<evidence type="ECO:0000256" key="1">
    <source>
        <dbReference type="ARBA" id="ARBA00022737"/>
    </source>
</evidence>
<gene>
    <name evidence="4" type="ORF">AURDEDRAFT_176731</name>
</gene>
<protein>
    <submittedName>
        <fullName evidence="4">WSC-domain-containing protein</fullName>
    </submittedName>
</protein>
<reference evidence="5" key="1">
    <citation type="journal article" date="2012" name="Science">
        <title>The Paleozoic origin of enzymatic lignin decomposition reconstructed from 31 fungal genomes.</title>
        <authorList>
            <person name="Floudas D."/>
            <person name="Binder M."/>
            <person name="Riley R."/>
            <person name="Barry K."/>
            <person name="Blanchette R.A."/>
            <person name="Henrissat B."/>
            <person name="Martinez A.T."/>
            <person name="Otillar R."/>
            <person name="Spatafora J.W."/>
            <person name="Yadav J.S."/>
            <person name="Aerts A."/>
            <person name="Benoit I."/>
            <person name="Boyd A."/>
            <person name="Carlson A."/>
            <person name="Copeland A."/>
            <person name="Coutinho P.M."/>
            <person name="de Vries R.P."/>
            <person name="Ferreira P."/>
            <person name="Findley K."/>
            <person name="Foster B."/>
            <person name="Gaskell J."/>
            <person name="Glotzer D."/>
            <person name="Gorecki P."/>
            <person name="Heitman J."/>
            <person name="Hesse C."/>
            <person name="Hori C."/>
            <person name="Igarashi K."/>
            <person name="Jurgens J.A."/>
            <person name="Kallen N."/>
            <person name="Kersten P."/>
            <person name="Kohler A."/>
            <person name="Kuees U."/>
            <person name="Kumar T.K.A."/>
            <person name="Kuo A."/>
            <person name="LaButti K."/>
            <person name="Larrondo L.F."/>
            <person name="Lindquist E."/>
            <person name="Ling A."/>
            <person name="Lombard V."/>
            <person name="Lucas S."/>
            <person name="Lundell T."/>
            <person name="Martin R."/>
            <person name="McLaughlin D.J."/>
            <person name="Morgenstern I."/>
            <person name="Morin E."/>
            <person name="Murat C."/>
            <person name="Nagy L.G."/>
            <person name="Nolan M."/>
            <person name="Ohm R.A."/>
            <person name="Patyshakuliyeva A."/>
            <person name="Rokas A."/>
            <person name="Ruiz-Duenas F.J."/>
            <person name="Sabat G."/>
            <person name="Salamov A."/>
            <person name="Samejima M."/>
            <person name="Schmutz J."/>
            <person name="Slot J.C."/>
            <person name="St John F."/>
            <person name="Stenlid J."/>
            <person name="Sun H."/>
            <person name="Sun S."/>
            <person name="Syed K."/>
            <person name="Tsang A."/>
            <person name="Wiebenga A."/>
            <person name="Young D."/>
            <person name="Pisabarro A."/>
            <person name="Eastwood D.C."/>
            <person name="Martin F."/>
            <person name="Cullen D."/>
            <person name="Grigoriev I.V."/>
            <person name="Hibbett D.S."/>
        </authorList>
    </citation>
    <scope>NUCLEOTIDE SEQUENCE [LARGE SCALE GENOMIC DNA]</scope>
    <source>
        <strain evidence="5">TFB10046</strain>
    </source>
</reference>
<dbReference type="EMBL" id="JH687978">
    <property type="protein sequence ID" value="EJD34222.1"/>
    <property type="molecule type" value="Genomic_DNA"/>
</dbReference>
<evidence type="ECO:0000313" key="5">
    <source>
        <dbReference type="Proteomes" id="UP000006514"/>
    </source>
</evidence>
<sequence>RPRRRTLDAGLDDGRQVHGALQVQGLPFAGLEWAQECWCDNKLDESKVGNYACDMPPATTRRRPRPPFHYYYYYYPQQQNTGVVKPPAPTSQPAKPTYTTQPPLKETTNPTKPAPTTAAVSGFTSLGCFVDSQSARTLRGTALFSAGNMTPATCASRCKSAGFKFAGVEYGKECFCGNEIVNQKKAADAVRSTACAGDAKARCGAGNRINIYQSTAATSARVPAGTGLWAGAPLTPAVCTARCASLGYKLAGVEYGKARLAVQQPHTKQKVDGPAAA</sequence>
<dbReference type="AlphaFoldDB" id="J0D5W4"/>
<feature type="compositionally biased region" description="Polar residues" evidence="2">
    <location>
        <begin position="91"/>
        <end position="102"/>
    </location>
</feature>
<evidence type="ECO:0000256" key="2">
    <source>
        <dbReference type="SAM" id="MobiDB-lite"/>
    </source>
</evidence>
<dbReference type="eggNOG" id="KOG4157">
    <property type="taxonomic scope" value="Eukaryota"/>
</dbReference>
<dbReference type="Proteomes" id="UP000006514">
    <property type="component" value="Unassembled WGS sequence"/>
</dbReference>
<proteinExistence type="predicted"/>
<accession>J0D5W4</accession>
<keyword evidence="1" id="KW-0677">Repeat</keyword>
<organism evidence="4 5">
    <name type="scientific">Auricularia subglabra (strain TFB-10046 / SS5)</name>
    <name type="common">White-rot fungus</name>
    <name type="synonym">Auricularia delicata (strain TFB10046)</name>
    <dbReference type="NCBI Taxonomy" id="717982"/>
    <lineage>
        <taxon>Eukaryota</taxon>
        <taxon>Fungi</taxon>
        <taxon>Dikarya</taxon>
        <taxon>Basidiomycota</taxon>
        <taxon>Agaricomycotina</taxon>
        <taxon>Agaricomycetes</taxon>
        <taxon>Auriculariales</taxon>
        <taxon>Auriculariaceae</taxon>
        <taxon>Auricularia</taxon>
    </lineage>
</organism>
<feature type="region of interest" description="Disordered" evidence="2">
    <location>
        <begin position="82"/>
        <end position="115"/>
    </location>
</feature>
<evidence type="ECO:0000259" key="3">
    <source>
        <dbReference type="PROSITE" id="PS51212"/>
    </source>
</evidence>
<dbReference type="KEGG" id="adl:AURDEDRAFT_176731"/>
<dbReference type="PROSITE" id="PS51212">
    <property type="entry name" value="WSC"/>
    <property type="match status" value="1"/>
</dbReference>
<dbReference type="PANTHER" id="PTHR45964:SF5">
    <property type="entry name" value="WSCD FAMILY MEMBER CG9164"/>
    <property type="match status" value="1"/>
</dbReference>
<feature type="non-terminal residue" evidence="4">
    <location>
        <position position="1"/>
    </location>
</feature>
<dbReference type="InterPro" id="IPR002889">
    <property type="entry name" value="WSC_carb-bd"/>
</dbReference>
<evidence type="ECO:0000313" key="4">
    <source>
        <dbReference type="EMBL" id="EJD34222.1"/>
    </source>
</evidence>
<dbReference type="Pfam" id="PF01822">
    <property type="entry name" value="WSC"/>
    <property type="match status" value="1"/>
</dbReference>
<dbReference type="InParanoid" id="J0D5W4"/>
<name>J0D5W4_AURST</name>
<keyword evidence="5" id="KW-1185">Reference proteome</keyword>